<reference evidence="10" key="1">
    <citation type="submission" date="2016-04" db="EMBL/GenBank/DDBJ databases">
        <title>Exploring the genomic information of specific uncultured soil bacteria through a new metagenomic library-based strategy.</title>
        <authorList>
            <person name="Liu Y."/>
            <person name="Zhang R."/>
        </authorList>
    </citation>
    <scope>NUCLEOTIDE SEQUENCE</scope>
</reference>
<dbReference type="PANTHER" id="PTHR22926">
    <property type="entry name" value="PHOSPHO-N-ACETYLMURAMOYL-PENTAPEPTIDE-TRANSFERASE"/>
    <property type="match status" value="1"/>
</dbReference>
<comment type="function">
    <text evidence="7">Catalyzes the initial step of the lipid cycle reactions in the biosynthesis of the cell wall peptidoglycan: transfers peptidoglycan precursor phospho-MurNAc-pentapeptide from UDP-MurNAc-pentapeptide onto the lipid carrier undecaprenyl phosphate, yielding undecaprenyl-pyrophosphoryl-MurNAc-pentapeptide, known as lipid I.</text>
</comment>
<dbReference type="GO" id="GO:0051992">
    <property type="term" value="F:UDP-N-acetylmuramoyl-L-alanyl-D-glutamyl-meso-2,6-diaminopimelyl-D-alanyl-D-alanine:undecaprenyl-phosphate transferase activity"/>
    <property type="evidence" value="ECO:0007669"/>
    <property type="project" value="RHEA"/>
</dbReference>
<keyword evidence="6 7" id="KW-0472">Membrane</keyword>
<comment type="subcellular location">
    <subcellularLocation>
        <location evidence="7">Cell membrane</location>
        <topology evidence="7">Multi-pass membrane protein</topology>
    </subcellularLocation>
    <subcellularLocation>
        <location evidence="1">Membrane</location>
        <topology evidence="1">Multi-pass membrane protein</topology>
    </subcellularLocation>
</comment>
<dbReference type="AlphaFoldDB" id="A0A0N9HMV4"/>
<keyword evidence="7" id="KW-1003">Cell membrane</keyword>
<sequence>MTAWALGCLALAFVVTAGLGKPVIGWLRARQLGEQIRQVGLEHHEGKRGTPTMGGLLMIGVTLVLALALDWRWPELWPLLLSLLGFGLLGALDDLAKVASRAGYGFQVRWKFLWHPGLAVALALVLFLALGQHTIDAGPLRSIELGWGYVPLAAVAIFSSSSASLVDGLDGLAGGVYALCLLAYLAIGLHNGQQALALFTALCIGALLGFLWFNVHPAQVFMGDTGALAFGGTLGVVAMMSHQVLLLPLIGIVLVAEVLSVMLQVGWFKLSHGKRIFLMSPYHHHLEKKGWPEVKIVQRFWLVSAVSASIGAGIAFL</sequence>
<feature type="transmembrane region" description="Helical" evidence="7">
    <location>
        <begin position="172"/>
        <end position="189"/>
    </location>
</feature>
<name>A0A0N9HMV4_9BACT</name>
<feature type="transmembrane region" description="Helical" evidence="7">
    <location>
        <begin position="112"/>
        <end position="131"/>
    </location>
</feature>
<gene>
    <name evidence="10" type="primary">rfe</name>
    <name evidence="7" type="synonym">mraY</name>
    <name evidence="10" type="ORF">5E7_024</name>
</gene>
<evidence type="ECO:0000256" key="3">
    <source>
        <dbReference type="ARBA" id="ARBA00022679"/>
    </source>
</evidence>
<dbReference type="GO" id="GO:0046872">
    <property type="term" value="F:metal ion binding"/>
    <property type="evidence" value="ECO:0007669"/>
    <property type="project" value="UniProtKB-KW"/>
</dbReference>
<evidence type="ECO:0000313" key="10">
    <source>
        <dbReference type="EMBL" id="ALG05245.1"/>
    </source>
</evidence>
<keyword evidence="7 9" id="KW-0460">Magnesium</keyword>
<keyword evidence="7" id="KW-0573">Peptidoglycan synthesis</keyword>
<evidence type="ECO:0000256" key="8">
    <source>
        <dbReference type="NCBIfam" id="TIGR00445"/>
    </source>
</evidence>
<dbReference type="Pfam" id="PF10555">
    <property type="entry name" value="MraY_sig1"/>
    <property type="match status" value="1"/>
</dbReference>
<comment type="catalytic activity">
    <reaction evidence="7">
        <text>UDP-N-acetyl-alpha-D-muramoyl-L-alanyl-gamma-D-glutamyl-meso-2,6-diaminopimeloyl-D-alanyl-D-alanine + di-trans,octa-cis-undecaprenyl phosphate = di-trans,octa-cis-undecaprenyl diphospho-N-acetyl-alpha-D-muramoyl-L-alanyl-D-glutamyl-meso-2,6-diaminopimeloyl-D-alanyl-D-alanine + UMP</text>
        <dbReference type="Rhea" id="RHEA:28386"/>
        <dbReference type="ChEBI" id="CHEBI:57865"/>
        <dbReference type="ChEBI" id="CHEBI:60392"/>
        <dbReference type="ChEBI" id="CHEBI:61386"/>
        <dbReference type="ChEBI" id="CHEBI:61387"/>
        <dbReference type="EC" id="2.7.8.13"/>
    </reaction>
</comment>
<dbReference type="GO" id="GO:0008963">
    <property type="term" value="F:phospho-N-acetylmuramoyl-pentapeptide-transferase activity"/>
    <property type="evidence" value="ECO:0007669"/>
    <property type="project" value="UniProtKB-UniRule"/>
</dbReference>
<dbReference type="InterPro" id="IPR000715">
    <property type="entry name" value="Glycosyl_transferase_4"/>
</dbReference>
<dbReference type="GO" id="GO:0005886">
    <property type="term" value="C:plasma membrane"/>
    <property type="evidence" value="ECO:0007669"/>
    <property type="project" value="UniProtKB-SubCell"/>
</dbReference>
<dbReference type="HAMAP" id="MF_00038">
    <property type="entry name" value="MraY"/>
    <property type="match status" value="1"/>
</dbReference>
<feature type="transmembrane region" description="Helical" evidence="7">
    <location>
        <begin position="76"/>
        <end position="92"/>
    </location>
</feature>
<keyword evidence="7 9" id="KW-0479">Metal-binding</keyword>
<dbReference type="GO" id="GO:0009252">
    <property type="term" value="P:peptidoglycan biosynthetic process"/>
    <property type="evidence" value="ECO:0007669"/>
    <property type="project" value="UniProtKB-UniRule"/>
</dbReference>
<feature type="binding site" evidence="9">
    <location>
        <position position="224"/>
    </location>
    <ligand>
        <name>Mg(2+)</name>
        <dbReference type="ChEBI" id="CHEBI:18420"/>
    </ligand>
</feature>
<keyword evidence="7" id="KW-0131">Cell cycle</keyword>
<evidence type="ECO:0000256" key="1">
    <source>
        <dbReference type="ARBA" id="ARBA00004141"/>
    </source>
</evidence>
<keyword evidence="7" id="KW-0961">Cell wall biogenesis/degradation</keyword>
<evidence type="ECO:0000256" key="9">
    <source>
        <dbReference type="PIRSR" id="PIRSR600715-1"/>
    </source>
</evidence>
<dbReference type="EC" id="2.7.8.13" evidence="7 8"/>
<feature type="transmembrane region" description="Helical" evidence="7">
    <location>
        <begin position="219"/>
        <end position="238"/>
    </location>
</feature>
<evidence type="ECO:0000256" key="2">
    <source>
        <dbReference type="ARBA" id="ARBA00005583"/>
    </source>
</evidence>
<keyword evidence="4 7" id="KW-0812">Transmembrane</keyword>
<dbReference type="InterPro" id="IPR018480">
    <property type="entry name" value="PNAcMuramoyl-5peptid_Trfase_CS"/>
</dbReference>
<keyword evidence="5 7" id="KW-1133">Transmembrane helix</keyword>
<dbReference type="PROSITE" id="PS01347">
    <property type="entry name" value="MRAY_1"/>
    <property type="match status" value="1"/>
</dbReference>
<comment type="cofactor">
    <cofactor evidence="7 9">
        <name>Mg(2+)</name>
        <dbReference type="ChEBI" id="CHEBI:18420"/>
    </cofactor>
</comment>
<dbReference type="EMBL" id="KT342855">
    <property type="protein sequence ID" value="ALG05245.1"/>
    <property type="molecule type" value="Genomic_DNA"/>
</dbReference>
<dbReference type="NCBIfam" id="TIGR00445">
    <property type="entry name" value="mraY"/>
    <property type="match status" value="1"/>
</dbReference>
<keyword evidence="7" id="KW-0133">Cell shape</keyword>
<organism evidence="10">
    <name type="scientific">uncultured bacterium 5E7</name>
    <dbReference type="NCBI Taxonomy" id="1701324"/>
    <lineage>
        <taxon>Bacteria</taxon>
        <taxon>environmental samples</taxon>
    </lineage>
</organism>
<proteinExistence type="inferred from homology"/>
<dbReference type="GO" id="GO:0071555">
    <property type="term" value="P:cell wall organization"/>
    <property type="evidence" value="ECO:0007669"/>
    <property type="project" value="UniProtKB-KW"/>
</dbReference>
<comment type="pathway">
    <text evidence="7">Cell wall biogenesis; peptidoglycan biosynthesis.</text>
</comment>
<protein>
    <recommendedName>
        <fullName evidence="7 8">Phospho-N-acetylmuramoyl-pentapeptide-transferase</fullName>
        <ecNumber evidence="7 8">2.7.8.13</ecNumber>
    </recommendedName>
    <alternativeName>
        <fullName evidence="7">UDP-MurNAc-pentapeptide phosphotransferase</fullName>
    </alternativeName>
</protein>
<dbReference type="GO" id="GO:0051301">
    <property type="term" value="P:cell division"/>
    <property type="evidence" value="ECO:0007669"/>
    <property type="project" value="UniProtKB-KW"/>
</dbReference>
<feature type="transmembrane region" description="Helical" evidence="7">
    <location>
        <begin position="52"/>
        <end position="69"/>
    </location>
</feature>
<dbReference type="PANTHER" id="PTHR22926:SF5">
    <property type="entry name" value="PHOSPHO-N-ACETYLMURAMOYL-PENTAPEPTIDE-TRANSFERASE HOMOLOG"/>
    <property type="match status" value="1"/>
</dbReference>
<feature type="transmembrane region" description="Helical" evidence="7">
    <location>
        <begin position="143"/>
        <end position="166"/>
    </location>
</feature>
<dbReference type="UniPathway" id="UPA00219"/>
<dbReference type="InterPro" id="IPR003524">
    <property type="entry name" value="PNAcMuramoyl-5peptid_Trfase"/>
</dbReference>
<evidence type="ECO:0000256" key="5">
    <source>
        <dbReference type="ARBA" id="ARBA00022989"/>
    </source>
</evidence>
<keyword evidence="7" id="KW-0132">Cell division</keyword>
<evidence type="ECO:0000256" key="6">
    <source>
        <dbReference type="ARBA" id="ARBA00023136"/>
    </source>
</evidence>
<feature type="transmembrane region" description="Helical" evidence="7">
    <location>
        <begin position="245"/>
        <end position="268"/>
    </location>
</feature>
<comment type="similarity">
    <text evidence="2 7">Belongs to the glycosyltransferase 4 family. MraY subfamily.</text>
</comment>
<dbReference type="Pfam" id="PF00953">
    <property type="entry name" value="Glycos_transf_4"/>
    <property type="match status" value="1"/>
</dbReference>
<keyword evidence="3 7" id="KW-0808">Transferase</keyword>
<feature type="transmembrane region" description="Helical" evidence="7">
    <location>
        <begin position="196"/>
        <end position="213"/>
    </location>
</feature>
<dbReference type="CDD" id="cd06852">
    <property type="entry name" value="GT_MraY"/>
    <property type="match status" value="1"/>
</dbReference>
<evidence type="ECO:0000256" key="4">
    <source>
        <dbReference type="ARBA" id="ARBA00022692"/>
    </source>
</evidence>
<accession>A0A0N9HMV4</accession>
<dbReference type="GO" id="GO:0008360">
    <property type="term" value="P:regulation of cell shape"/>
    <property type="evidence" value="ECO:0007669"/>
    <property type="project" value="UniProtKB-KW"/>
</dbReference>
<evidence type="ECO:0000256" key="7">
    <source>
        <dbReference type="HAMAP-Rule" id="MF_00038"/>
    </source>
</evidence>